<dbReference type="AlphaFoldDB" id="A0A858RJP7"/>
<evidence type="ECO:0000313" key="10">
    <source>
        <dbReference type="Proteomes" id="UP000501812"/>
    </source>
</evidence>
<dbReference type="InterPro" id="IPR039425">
    <property type="entry name" value="RNA_pol_sigma-70-like"/>
</dbReference>
<dbReference type="KEGG" id="luo:HHL09_10965"/>
<evidence type="ECO:0000256" key="2">
    <source>
        <dbReference type="ARBA" id="ARBA00023015"/>
    </source>
</evidence>
<dbReference type="GO" id="GO:0003677">
    <property type="term" value="F:DNA binding"/>
    <property type="evidence" value="ECO:0007669"/>
    <property type="project" value="UniProtKB-KW"/>
</dbReference>
<evidence type="ECO:0000256" key="4">
    <source>
        <dbReference type="ARBA" id="ARBA00023125"/>
    </source>
</evidence>
<dbReference type="InterPro" id="IPR013249">
    <property type="entry name" value="RNA_pol_sigma70_r4_t2"/>
</dbReference>
<dbReference type="SUPFAM" id="SSF88659">
    <property type="entry name" value="Sigma3 and sigma4 domains of RNA polymerase sigma factors"/>
    <property type="match status" value="1"/>
</dbReference>
<proteinExistence type="inferred from homology"/>
<dbReference type="Proteomes" id="UP000501812">
    <property type="component" value="Chromosome"/>
</dbReference>
<dbReference type="InterPro" id="IPR013325">
    <property type="entry name" value="RNA_pol_sigma_r2"/>
</dbReference>
<feature type="domain" description="RNA polymerase sigma-70 region 2" evidence="7">
    <location>
        <begin position="29"/>
        <end position="96"/>
    </location>
</feature>
<dbReference type="SUPFAM" id="SSF88946">
    <property type="entry name" value="Sigma2 domain of RNA polymerase sigma factors"/>
    <property type="match status" value="1"/>
</dbReference>
<evidence type="ECO:0000256" key="3">
    <source>
        <dbReference type="ARBA" id="ARBA00023082"/>
    </source>
</evidence>
<sequence>MDTPAENASDAELLARFASASSEAAFAEIVRRHSSLVLAVTRRKLGNSGFAEDAAQQVFIALARRAKQFKEMPSLPAWLQKAAVYEAASIARREARHRRRNLDAGTADSSSGPSRGEADLDQALASLSTPDRQMLLLHHFEKLRYEQIAKHLGISAAAAQRRGHRALERLASLLKQRKADEAACAAWLATGLAPLDTKVPADFVGQTLALKKPATFSLPWIPIAAALMIGGGVTAGTLLKNPPPGVTVATAATPPIAPRPETRKARTSVPDEQLADEFREFISRAKADSKDAWEWVKARPNGPEGFLDKAVRHLADRDLPAAERMLEVTDGQITRSKVICGVFYSRSEDNFQNAVAWIDSLPLADDRKAATYHGAAEFINSERDHDFLGALQIARTPEIRRWLIDSIYYQSRTLDENIIEKLAGQLEGDERRLARVYVASLRLQRNDPGGLDILAEIKAGDEDIANFPRMADLREFQPLCDWIVAQKDGVDRYSIASNLWKSWASQDAASAAAWAREINRKGGIGPYGMQLSPEDPVTKRLMKEEAP</sequence>
<dbReference type="GO" id="GO:0016987">
    <property type="term" value="F:sigma factor activity"/>
    <property type="evidence" value="ECO:0007669"/>
    <property type="project" value="UniProtKB-KW"/>
</dbReference>
<dbReference type="RefSeq" id="WP_169454684.1">
    <property type="nucleotide sequence ID" value="NZ_CP051774.1"/>
</dbReference>
<dbReference type="Gene3D" id="1.10.10.10">
    <property type="entry name" value="Winged helix-like DNA-binding domain superfamily/Winged helix DNA-binding domain"/>
    <property type="match status" value="1"/>
</dbReference>
<keyword evidence="10" id="KW-1185">Reference proteome</keyword>
<feature type="region of interest" description="Disordered" evidence="6">
    <location>
        <begin position="526"/>
        <end position="547"/>
    </location>
</feature>
<accession>A0A858RJP7</accession>
<keyword evidence="3" id="KW-0731">Sigma factor</keyword>
<dbReference type="PANTHER" id="PTHR43133:SF8">
    <property type="entry name" value="RNA POLYMERASE SIGMA FACTOR HI_1459-RELATED"/>
    <property type="match status" value="1"/>
</dbReference>
<gene>
    <name evidence="9" type="ORF">HHL09_10965</name>
</gene>
<dbReference type="Pfam" id="PF08281">
    <property type="entry name" value="Sigma70_r4_2"/>
    <property type="match status" value="1"/>
</dbReference>
<keyword evidence="4" id="KW-0238">DNA-binding</keyword>
<dbReference type="NCBIfam" id="TIGR02937">
    <property type="entry name" value="sigma70-ECF"/>
    <property type="match status" value="1"/>
</dbReference>
<dbReference type="InterPro" id="IPR036388">
    <property type="entry name" value="WH-like_DNA-bd_sf"/>
</dbReference>
<feature type="domain" description="RNA polymerase sigma factor 70 region 4 type 2" evidence="8">
    <location>
        <begin position="119"/>
        <end position="170"/>
    </location>
</feature>
<evidence type="ECO:0000256" key="1">
    <source>
        <dbReference type="ARBA" id="ARBA00010641"/>
    </source>
</evidence>
<feature type="compositionally biased region" description="Basic and acidic residues" evidence="6">
    <location>
        <begin position="536"/>
        <end position="547"/>
    </location>
</feature>
<dbReference type="InterPro" id="IPR007627">
    <property type="entry name" value="RNA_pol_sigma70_r2"/>
</dbReference>
<dbReference type="CDD" id="cd06171">
    <property type="entry name" value="Sigma70_r4"/>
    <property type="match status" value="1"/>
</dbReference>
<keyword evidence="2" id="KW-0805">Transcription regulation</keyword>
<keyword evidence="5" id="KW-0804">Transcription</keyword>
<dbReference type="PANTHER" id="PTHR43133">
    <property type="entry name" value="RNA POLYMERASE ECF-TYPE SIGMA FACTO"/>
    <property type="match status" value="1"/>
</dbReference>
<dbReference type="Gene3D" id="1.10.1740.10">
    <property type="match status" value="1"/>
</dbReference>
<name>A0A858RJP7_9BACT</name>
<evidence type="ECO:0000259" key="8">
    <source>
        <dbReference type="Pfam" id="PF08281"/>
    </source>
</evidence>
<evidence type="ECO:0000256" key="6">
    <source>
        <dbReference type="SAM" id="MobiDB-lite"/>
    </source>
</evidence>
<organism evidence="9 10">
    <name type="scientific">Luteolibacter luteus</name>
    <dbReference type="NCBI Taxonomy" id="2728835"/>
    <lineage>
        <taxon>Bacteria</taxon>
        <taxon>Pseudomonadati</taxon>
        <taxon>Verrucomicrobiota</taxon>
        <taxon>Verrucomicrobiia</taxon>
        <taxon>Verrucomicrobiales</taxon>
        <taxon>Verrucomicrobiaceae</taxon>
        <taxon>Luteolibacter</taxon>
    </lineage>
</organism>
<dbReference type="InterPro" id="IPR014284">
    <property type="entry name" value="RNA_pol_sigma-70_dom"/>
</dbReference>
<comment type="similarity">
    <text evidence="1">Belongs to the sigma-70 factor family. ECF subfamily.</text>
</comment>
<evidence type="ECO:0000313" key="9">
    <source>
        <dbReference type="EMBL" id="QJE96283.1"/>
    </source>
</evidence>
<evidence type="ECO:0000256" key="5">
    <source>
        <dbReference type="ARBA" id="ARBA00023163"/>
    </source>
</evidence>
<reference evidence="9 10" key="1">
    <citation type="submission" date="2020-04" db="EMBL/GenBank/DDBJ databases">
        <title>Luteolibacter sp. G-1-1-1 isolated from soil.</title>
        <authorList>
            <person name="Dahal R.H."/>
        </authorList>
    </citation>
    <scope>NUCLEOTIDE SEQUENCE [LARGE SCALE GENOMIC DNA]</scope>
    <source>
        <strain evidence="9 10">G-1-1-1</strain>
    </source>
</reference>
<dbReference type="EMBL" id="CP051774">
    <property type="protein sequence ID" value="QJE96283.1"/>
    <property type="molecule type" value="Genomic_DNA"/>
</dbReference>
<dbReference type="GO" id="GO:0006352">
    <property type="term" value="P:DNA-templated transcription initiation"/>
    <property type="evidence" value="ECO:0007669"/>
    <property type="project" value="InterPro"/>
</dbReference>
<protein>
    <submittedName>
        <fullName evidence="9">Sigma-70 family RNA polymerase sigma factor</fullName>
    </submittedName>
</protein>
<feature type="region of interest" description="Disordered" evidence="6">
    <location>
        <begin position="96"/>
        <end position="118"/>
    </location>
</feature>
<evidence type="ECO:0000259" key="7">
    <source>
        <dbReference type="Pfam" id="PF04542"/>
    </source>
</evidence>
<dbReference type="Pfam" id="PF04542">
    <property type="entry name" value="Sigma70_r2"/>
    <property type="match status" value="1"/>
</dbReference>
<dbReference type="InterPro" id="IPR013324">
    <property type="entry name" value="RNA_pol_sigma_r3/r4-like"/>
</dbReference>